<dbReference type="EnsemblPlants" id="OBART05G04240.1">
    <property type="protein sequence ID" value="OBART05G04240.1"/>
    <property type="gene ID" value="OBART05G04240"/>
</dbReference>
<protein>
    <recommendedName>
        <fullName evidence="3">Reverse transcriptase zinc-binding domain-containing protein</fullName>
    </recommendedName>
</protein>
<dbReference type="Proteomes" id="UP000026960">
    <property type="component" value="Chromosome 5"/>
</dbReference>
<keyword evidence="2" id="KW-1185">Reference proteome</keyword>
<evidence type="ECO:0008006" key="3">
    <source>
        <dbReference type="Google" id="ProtNLM"/>
    </source>
</evidence>
<evidence type="ECO:0000313" key="1">
    <source>
        <dbReference type="EnsemblPlants" id="OBART05G04240.1"/>
    </source>
</evidence>
<accession>A0A0D3G3J6</accession>
<reference evidence="1" key="1">
    <citation type="journal article" date="2009" name="Rice">
        <title>De Novo Next Generation Sequencing of Plant Genomes.</title>
        <authorList>
            <person name="Rounsley S."/>
            <person name="Marri P.R."/>
            <person name="Yu Y."/>
            <person name="He R."/>
            <person name="Sisneros N."/>
            <person name="Goicoechea J.L."/>
            <person name="Lee S.J."/>
            <person name="Angelova A."/>
            <person name="Kudrna D."/>
            <person name="Luo M."/>
            <person name="Affourtit J."/>
            <person name="Desany B."/>
            <person name="Knight J."/>
            <person name="Niazi F."/>
            <person name="Egholm M."/>
            <person name="Wing R.A."/>
        </authorList>
    </citation>
    <scope>NUCLEOTIDE SEQUENCE [LARGE SCALE GENOMIC DNA]</scope>
    <source>
        <strain evidence="1">cv. IRGC 105608</strain>
    </source>
</reference>
<dbReference type="HOGENOM" id="CLU_1962955_0_0_1"/>
<proteinExistence type="predicted"/>
<organism evidence="1">
    <name type="scientific">Oryza barthii</name>
    <dbReference type="NCBI Taxonomy" id="65489"/>
    <lineage>
        <taxon>Eukaryota</taxon>
        <taxon>Viridiplantae</taxon>
        <taxon>Streptophyta</taxon>
        <taxon>Embryophyta</taxon>
        <taxon>Tracheophyta</taxon>
        <taxon>Spermatophyta</taxon>
        <taxon>Magnoliopsida</taxon>
        <taxon>Liliopsida</taxon>
        <taxon>Poales</taxon>
        <taxon>Poaceae</taxon>
        <taxon>BOP clade</taxon>
        <taxon>Oryzoideae</taxon>
        <taxon>Oryzeae</taxon>
        <taxon>Oryzinae</taxon>
        <taxon>Oryza</taxon>
    </lineage>
</organism>
<dbReference type="Gramene" id="OBART05G04240.1">
    <property type="protein sequence ID" value="OBART05G04240.1"/>
    <property type="gene ID" value="OBART05G04240"/>
</dbReference>
<evidence type="ECO:0000313" key="2">
    <source>
        <dbReference type="Proteomes" id="UP000026960"/>
    </source>
</evidence>
<dbReference type="PaxDb" id="65489-OBART05G04240.1"/>
<dbReference type="AlphaFoldDB" id="A0A0D3G3J6"/>
<reference evidence="1" key="2">
    <citation type="submission" date="2015-03" db="UniProtKB">
        <authorList>
            <consortium name="EnsemblPlants"/>
        </authorList>
    </citation>
    <scope>IDENTIFICATION</scope>
</reference>
<name>A0A0D3G3J6_9ORYZ</name>
<sequence>MAWNFIKSGVFSVRSAYHMQREGSTGAASTSNQPSHRGWLKLWNADIQNKIKVHGWRLIQNGYQNHIIAGLFVTLYNLWSVRNIDSRYAVAPENPTNVAKRIAYQLEEWANLHERKTNAVRVCLILWL</sequence>